<gene>
    <name evidence="9" type="ORF">T9A_01691</name>
</gene>
<dbReference type="CDD" id="cd16922">
    <property type="entry name" value="HATPase_EvgS-ArcB-TorS-like"/>
    <property type="match status" value="1"/>
</dbReference>
<accession>A0ABR4WCQ7</accession>
<keyword evidence="6" id="KW-0812">Transmembrane</keyword>
<dbReference type="InterPro" id="IPR011006">
    <property type="entry name" value="CheY-like_superfamily"/>
</dbReference>
<evidence type="ECO:0000256" key="3">
    <source>
        <dbReference type="ARBA" id="ARBA00022553"/>
    </source>
</evidence>
<evidence type="ECO:0000259" key="7">
    <source>
        <dbReference type="PROSITE" id="PS50109"/>
    </source>
</evidence>
<dbReference type="SMART" id="SM00388">
    <property type="entry name" value="HisKA"/>
    <property type="match status" value="1"/>
</dbReference>
<dbReference type="Pfam" id="PF00072">
    <property type="entry name" value="Response_reg"/>
    <property type="match status" value="1"/>
</dbReference>
<dbReference type="PRINTS" id="PR00344">
    <property type="entry name" value="BCTRLSENSOR"/>
</dbReference>
<comment type="caution">
    <text evidence="9">The sequence shown here is derived from an EMBL/GenBank/DDBJ whole genome shotgun (WGS) entry which is preliminary data.</text>
</comment>
<dbReference type="SUPFAM" id="SSF55874">
    <property type="entry name" value="ATPase domain of HSP90 chaperone/DNA topoisomerase II/histidine kinase"/>
    <property type="match status" value="1"/>
</dbReference>
<dbReference type="Pfam" id="PF00512">
    <property type="entry name" value="HisKA"/>
    <property type="match status" value="1"/>
</dbReference>
<evidence type="ECO:0000256" key="5">
    <source>
        <dbReference type="PROSITE-ProRule" id="PRU00169"/>
    </source>
</evidence>
<reference evidence="9 10" key="1">
    <citation type="submission" date="2012-09" db="EMBL/GenBank/DDBJ databases">
        <title>Genome Sequence of alkane-degrading Bacterium Alcanivorax jadensis T9.</title>
        <authorList>
            <person name="Lai Q."/>
            <person name="Shao Z."/>
        </authorList>
    </citation>
    <scope>NUCLEOTIDE SEQUENCE [LARGE SCALE GENOMIC DNA]</scope>
    <source>
        <strain evidence="9 10">T9</strain>
    </source>
</reference>
<keyword evidence="3 5" id="KW-0597">Phosphoprotein</keyword>
<keyword evidence="9" id="KW-0418">Kinase</keyword>
<dbReference type="Gene3D" id="1.10.287.130">
    <property type="match status" value="1"/>
</dbReference>
<dbReference type="InterPro" id="IPR005467">
    <property type="entry name" value="His_kinase_dom"/>
</dbReference>
<dbReference type="PROSITE" id="PS50110">
    <property type="entry name" value="RESPONSE_REGULATORY"/>
    <property type="match status" value="1"/>
</dbReference>
<protein>
    <recommendedName>
        <fullName evidence="2">histidine kinase</fullName>
        <ecNumber evidence="2">2.7.13.3</ecNumber>
    </recommendedName>
</protein>
<dbReference type="SMART" id="SM00387">
    <property type="entry name" value="HATPase_c"/>
    <property type="match status" value="1"/>
</dbReference>
<dbReference type="SMART" id="SM00448">
    <property type="entry name" value="REC"/>
    <property type="match status" value="1"/>
</dbReference>
<feature type="transmembrane region" description="Helical" evidence="6">
    <location>
        <begin position="318"/>
        <end position="339"/>
    </location>
</feature>
<dbReference type="RefSeq" id="WP_052042689.1">
    <property type="nucleotide sequence ID" value="NZ_ARXU01000005.1"/>
</dbReference>
<dbReference type="Pfam" id="PF02518">
    <property type="entry name" value="HATPase_c"/>
    <property type="match status" value="1"/>
</dbReference>
<dbReference type="EC" id="2.7.13.3" evidence="2"/>
<dbReference type="EMBL" id="ARXU01000005">
    <property type="protein sequence ID" value="KGD61242.1"/>
    <property type="molecule type" value="Genomic_DNA"/>
</dbReference>
<keyword evidence="9" id="KW-0808">Transferase</keyword>
<keyword evidence="10" id="KW-1185">Reference proteome</keyword>
<name>A0ABR4WCQ7_9GAMM</name>
<dbReference type="InterPro" id="IPR001789">
    <property type="entry name" value="Sig_transdc_resp-reg_receiver"/>
</dbReference>
<dbReference type="Proteomes" id="UP000029443">
    <property type="component" value="Unassembled WGS sequence"/>
</dbReference>
<dbReference type="PANTHER" id="PTHR45339">
    <property type="entry name" value="HYBRID SIGNAL TRANSDUCTION HISTIDINE KINASE J"/>
    <property type="match status" value="1"/>
</dbReference>
<feature type="modified residue" description="4-aspartylphosphate" evidence="5">
    <location>
        <position position="778"/>
    </location>
</feature>
<feature type="domain" description="Histidine kinase" evidence="7">
    <location>
        <begin position="361"/>
        <end position="582"/>
    </location>
</feature>
<dbReference type="SUPFAM" id="SSF52172">
    <property type="entry name" value="CheY-like"/>
    <property type="match status" value="1"/>
</dbReference>
<organism evidence="9 10">
    <name type="scientific">Alcanivorax jadensis T9</name>
    <dbReference type="NCBI Taxonomy" id="1177181"/>
    <lineage>
        <taxon>Bacteria</taxon>
        <taxon>Pseudomonadati</taxon>
        <taxon>Pseudomonadota</taxon>
        <taxon>Gammaproteobacteria</taxon>
        <taxon>Oceanospirillales</taxon>
        <taxon>Alcanivoracaceae</taxon>
        <taxon>Alcanivorax</taxon>
    </lineage>
</organism>
<dbReference type="GO" id="GO:0016301">
    <property type="term" value="F:kinase activity"/>
    <property type="evidence" value="ECO:0007669"/>
    <property type="project" value="UniProtKB-KW"/>
</dbReference>
<dbReference type="InterPro" id="IPR003594">
    <property type="entry name" value="HATPase_dom"/>
</dbReference>
<dbReference type="PROSITE" id="PS50109">
    <property type="entry name" value="HIS_KIN"/>
    <property type="match status" value="1"/>
</dbReference>
<dbReference type="CDD" id="cd17546">
    <property type="entry name" value="REC_hyHK_CKI1_RcsC-like"/>
    <property type="match status" value="1"/>
</dbReference>
<dbReference type="InterPro" id="IPR036890">
    <property type="entry name" value="HATPase_C_sf"/>
</dbReference>
<dbReference type="PANTHER" id="PTHR45339:SF1">
    <property type="entry name" value="HYBRID SIGNAL TRANSDUCTION HISTIDINE KINASE J"/>
    <property type="match status" value="1"/>
</dbReference>
<sequence length="852" mass="94130">MEKPSHNGMRTGVAMALLFAIITVPFAIASFLMVQHRLDLLSGYKTMQGDLRLFESGLAAFSPLDDMRDLAPVMIHTQHQEIVSCFELSAARADSRLQAFLQQVRERDIPGLNDQAGLLSETWSGLTVKTGIPLEDVAGPYDNVNRIAQRLGNALSSVLIASDMSVGEGLEPNEVLSLTLGSFRQAQNDIGLIRALALYVSQRGGYLGDNDARRLENAWQRLQQQLSIIDSEIKALSARTGVMELHQQWRLVKDELQRFLLWSEQELILAPRVQVSWEQAYDRSRHAMQSLDGLSDSLVELSVQLVEHTRQEKLRSSIFLMLAVLLLYALVLGLALLVYRSNSRAISARAESLAKGQFLARMSHEIRTPLNGVIGLAELLRETDPTPRQQEYISLIDSAGRTLTALINDVLDFAKIEAGKLQLVEEEFDLPLLMAECAQMFNLPASDNGSLVLLDIDSSTPSRVVGDPTRLRQVLINLLGNAVKFTRNGRVVLSLAYRQVSQEQPLFSFAVTDTGIGLSQEEQARLFQNFAQASADTAKRFGGTGLGLSISRELVALMGGDIHVESAPGKGARFSFSVQMPADKGDVPTMEQEAPPAWLWDVQGNLADWMLEDRRFKAVHRVSNSSQLAELGSLEGARVLLINGMPDRDLLEETLQLVRLSQVSLQILLLTGMRSQAPDWLPPQVQLLRRSVLTVNELKQLLGRQMPSSIPIISQVEGEEAVAALRVLVVEDNPVNQMVTKGYLERLGISLIHIAEDGARALDKFQEAAGAYDLVLMDLDMPVMDGFTSAGRMRDCEEREHWPPCQILALSAHAVSELGGRVQRSGMNGQLIKPLSLTAMRDAISRYLEIKA</sequence>
<keyword evidence="4" id="KW-0902">Two-component regulatory system</keyword>
<evidence type="ECO:0000313" key="10">
    <source>
        <dbReference type="Proteomes" id="UP000029443"/>
    </source>
</evidence>
<comment type="catalytic activity">
    <reaction evidence="1">
        <text>ATP + protein L-histidine = ADP + protein N-phospho-L-histidine.</text>
        <dbReference type="EC" id="2.7.13.3"/>
    </reaction>
</comment>
<dbReference type="InterPro" id="IPR036097">
    <property type="entry name" value="HisK_dim/P_sf"/>
</dbReference>
<evidence type="ECO:0000313" key="9">
    <source>
        <dbReference type="EMBL" id="KGD61242.1"/>
    </source>
</evidence>
<keyword evidence="6" id="KW-1133">Transmembrane helix</keyword>
<feature type="transmembrane region" description="Helical" evidence="6">
    <location>
        <begin position="12"/>
        <end position="34"/>
    </location>
</feature>
<evidence type="ECO:0000259" key="8">
    <source>
        <dbReference type="PROSITE" id="PS50110"/>
    </source>
</evidence>
<evidence type="ECO:0000256" key="4">
    <source>
        <dbReference type="ARBA" id="ARBA00023012"/>
    </source>
</evidence>
<proteinExistence type="predicted"/>
<dbReference type="InterPro" id="IPR003661">
    <property type="entry name" value="HisK_dim/P_dom"/>
</dbReference>
<dbReference type="Gene3D" id="3.40.50.2300">
    <property type="match status" value="1"/>
</dbReference>
<feature type="domain" description="Response regulatory" evidence="8">
    <location>
        <begin position="726"/>
        <end position="848"/>
    </location>
</feature>
<evidence type="ECO:0000256" key="6">
    <source>
        <dbReference type="SAM" id="Phobius"/>
    </source>
</evidence>
<dbReference type="SUPFAM" id="SSF47384">
    <property type="entry name" value="Homodimeric domain of signal transducing histidine kinase"/>
    <property type="match status" value="1"/>
</dbReference>
<keyword evidence="6" id="KW-0472">Membrane</keyword>
<evidence type="ECO:0000256" key="1">
    <source>
        <dbReference type="ARBA" id="ARBA00000085"/>
    </source>
</evidence>
<dbReference type="CDD" id="cd00082">
    <property type="entry name" value="HisKA"/>
    <property type="match status" value="1"/>
</dbReference>
<dbReference type="InterPro" id="IPR004358">
    <property type="entry name" value="Sig_transdc_His_kin-like_C"/>
</dbReference>
<evidence type="ECO:0000256" key="2">
    <source>
        <dbReference type="ARBA" id="ARBA00012438"/>
    </source>
</evidence>
<dbReference type="Gene3D" id="3.30.565.10">
    <property type="entry name" value="Histidine kinase-like ATPase, C-terminal domain"/>
    <property type="match status" value="1"/>
</dbReference>